<dbReference type="EMBL" id="NOWC01000035">
    <property type="protein sequence ID" value="OZS72553.1"/>
    <property type="molecule type" value="Genomic_DNA"/>
</dbReference>
<dbReference type="AlphaFoldDB" id="A0A264VML4"/>
<name>A0A264VML4_PRORE</name>
<reference evidence="1 2" key="1">
    <citation type="submission" date="2017-07" db="EMBL/GenBank/DDBJ databases">
        <title>blaIMP-27 on transferable plasmids in Proteus mirabilis and Providencia rettgeri.</title>
        <authorList>
            <person name="Potter R."/>
        </authorList>
    </citation>
    <scope>NUCLEOTIDE SEQUENCE [LARGE SCALE GENOMIC DNA]</scope>
    <source>
        <strain evidence="1 2">PR1</strain>
    </source>
</reference>
<accession>A0A264VML4</accession>
<sequence length="148" mass="17161">MKKAKSANHKIFDQILSVNKQKENEFNNGQDGAIILSILVMFFVPFLLLNAARIFFGIDYSFVAVISMLAVSAIITYTLYKRLKMDSEFAEKHIVLDQLLMRYTPKNKAEFKSLQEERKANPSSTYLLVEDWANRERLHYANLHTLII</sequence>
<evidence type="ECO:0000313" key="1">
    <source>
        <dbReference type="EMBL" id="OZS72553.1"/>
    </source>
</evidence>
<dbReference type="GeneID" id="92272858"/>
<gene>
    <name evidence="1" type="ORF">CHI95_21525</name>
</gene>
<proteinExistence type="predicted"/>
<comment type="caution">
    <text evidence="1">The sequence shown here is derived from an EMBL/GenBank/DDBJ whole genome shotgun (WGS) entry which is preliminary data.</text>
</comment>
<organism evidence="1 2">
    <name type="scientific">Providencia rettgeri</name>
    <dbReference type="NCBI Taxonomy" id="587"/>
    <lineage>
        <taxon>Bacteria</taxon>
        <taxon>Pseudomonadati</taxon>
        <taxon>Pseudomonadota</taxon>
        <taxon>Gammaproteobacteria</taxon>
        <taxon>Enterobacterales</taxon>
        <taxon>Morganellaceae</taxon>
        <taxon>Providencia</taxon>
    </lineage>
</organism>
<dbReference type="RefSeq" id="WP_094962901.1">
    <property type="nucleotide sequence ID" value="NZ_CP098040.1"/>
</dbReference>
<dbReference type="Proteomes" id="UP000216001">
    <property type="component" value="Unassembled WGS sequence"/>
</dbReference>
<evidence type="ECO:0000313" key="2">
    <source>
        <dbReference type="Proteomes" id="UP000216001"/>
    </source>
</evidence>
<protein>
    <submittedName>
        <fullName evidence="1">Uncharacterized protein</fullName>
    </submittedName>
</protein>